<protein>
    <submittedName>
        <fullName evidence="1">Uncharacterized protein</fullName>
    </submittedName>
</protein>
<dbReference type="Proteomes" id="UP000023152">
    <property type="component" value="Unassembled WGS sequence"/>
</dbReference>
<dbReference type="AlphaFoldDB" id="X6PBL8"/>
<comment type="caution">
    <text evidence="1">The sequence shown here is derived from an EMBL/GenBank/DDBJ whole genome shotgun (WGS) entry which is preliminary data.</text>
</comment>
<organism evidence="1 2">
    <name type="scientific">Reticulomyxa filosa</name>
    <dbReference type="NCBI Taxonomy" id="46433"/>
    <lineage>
        <taxon>Eukaryota</taxon>
        <taxon>Sar</taxon>
        <taxon>Rhizaria</taxon>
        <taxon>Retaria</taxon>
        <taxon>Foraminifera</taxon>
        <taxon>Monothalamids</taxon>
        <taxon>Reticulomyxidae</taxon>
        <taxon>Reticulomyxa</taxon>
    </lineage>
</organism>
<dbReference type="EMBL" id="ASPP01001546">
    <property type="protein sequence ID" value="ETO35513.1"/>
    <property type="molecule type" value="Genomic_DNA"/>
</dbReference>
<keyword evidence="2" id="KW-1185">Reference proteome</keyword>
<sequence>MYHTRKAMTIGAPQGDASGMGAGQMMSANSMAGTEATNQIDMEAVEAFKTAQRADMELGWRLLDIKGSNSQTARTARVLKIEVAQRLEDSFKLEEAFKDLMGRHLSEEETMVAFTAAPFLGDWKAMFKLGEKIEKNPMNME</sequence>
<evidence type="ECO:0000313" key="1">
    <source>
        <dbReference type="EMBL" id="ETO35513.1"/>
    </source>
</evidence>
<proteinExistence type="predicted"/>
<feature type="non-terminal residue" evidence="1">
    <location>
        <position position="141"/>
    </location>
</feature>
<name>X6PBL8_RETFI</name>
<evidence type="ECO:0000313" key="2">
    <source>
        <dbReference type="Proteomes" id="UP000023152"/>
    </source>
</evidence>
<reference evidence="1 2" key="1">
    <citation type="journal article" date="2013" name="Curr. Biol.">
        <title>The Genome of the Foraminiferan Reticulomyxa filosa.</title>
        <authorList>
            <person name="Glockner G."/>
            <person name="Hulsmann N."/>
            <person name="Schleicher M."/>
            <person name="Noegel A.A."/>
            <person name="Eichinger L."/>
            <person name="Gallinger C."/>
            <person name="Pawlowski J."/>
            <person name="Sierra R."/>
            <person name="Euteneuer U."/>
            <person name="Pillet L."/>
            <person name="Moustafa A."/>
            <person name="Platzer M."/>
            <person name="Groth M."/>
            <person name="Szafranski K."/>
            <person name="Schliwa M."/>
        </authorList>
    </citation>
    <scope>NUCLEOTIDE SEQUENCE [LARGE SCALE GENOMIC DNA]</scope>
</reference>
<accession>X6PBL8</accession>
<gene>
    <name evidence="1" type="ORF">RFI_01557</name>
</gene>